<comment type="similarity">
    <text evidence="6">Belongs to the PurS family.</text>
</comment>
<evidence type="ECO:0000313" key="8">
    <source>
        <dbReference type="Proteomes" id="UP000005709"/>
    </source>
</evidence>
<dbReference type="GO" id="GO:0004642">
    <property type="term" value="F:phosphoribosylformylglycinamidine synthase activity"/>
    <property type="evidence" value="ECO:0007669"/>
    <property type="project" value="UniProtKB-UniRule"/>
</dbReference>
<dbReference type="GO" id="GO:0005524">
    <property type="term" value="F:ATP binding"/>
    <property type="evidence" value="ECO:0007669"/>
    <property type="project" value="UniProtKB-UniRule"/>
</dbReference>
<evidence type="ECO:0000256" key="4">
    <source>
        <dbReference type="ARBA" id="ARBA00022755"/>
    </source>
</evidence>
<keyword evidence="3 6" id="KW-0547">Nucleotide-binding</keyword>
<dbReference type="EMBL" id="ACYG01000005">
    <property type="protein sequence ID" value="EEV18863.1"/>
    <property type="molecule type" value="Genomic_DNA"/>
</dbReference>
<comment type="subunit">
    <text evidence="6">Part of the FGAM synthase complex composed of 1 PurL, 1 PurQ and 2 PurS subunits.</text>
</comment>
<accession>C8PDZ0</accession>
<dbReference type="AlphaFoldDB" id="C8PDZ0"/>
<sequence length="78" mass="8637">MKVIVNVRLKQGVLDPQGKAVLHALASLGFSGVRDVRVAKQIVLELDGEDRDKIYADVARMCDEILANTVIEDYEIVI</sequence>
<evidence type="ECO:0000256" key="2">
    <source>
        <dbReference type="ARBA" id="ARBA00022598"/>
    </source>
</evidence>
<comment type="pathway">
    <text evidence="6">Purine metabolism; IMP biosynthesis via de novo pathway; 5-amino-1-(5-phospho-D-ribosyl)imidazole from N(2)-formyl-N(1)-(5-phospho-D-ribosyl)glycinamide: step 1/2.</text>
</comment>
<keyword evidence="4 6" id="KW-0658">Purine biosynthesis</keyword>
<gene>
    <name evidence="6 7" type="primary">purS</name>
    <name evidence="7" type="ORF">CAMGR0001_2340</name>
</gene>
<evidence type="ECO:0000313" key="7">
    <source>
        <dbReference type="EMBL" id="EEV18863.1"/>
    </source>
</evidence>
<name>C8PDZ0_9BACT</name>
<comment type="caution">
    <text evidence="7">The sequence shown here is derived from an EMBL/GenBank/DDBJ whole genome shotgun (WGS) entry which is preliminary data.</text>
</comment>
<dbReference type="Proteomes" id="UP000005709">
    <property type="component" value="Unassembled WGS sequence"/>
</dbReference>
<keyword evidence="5 6" id="KW-0067">ATP-binding</keyword>
<keyword evidence="8" id="KW-1185">Reference proteome</keyword>
<dbReference type="UniPathway" id="UPA00074">
    <property type="reaction ID" value="UER00128"/>
</dbReference>
<dbReference type="eggNOG" id="COG1828">
    <property type="taxonomic scope" value="Bacteria"/>
</dbReference>
<dbReference type="STRING" id="824.CGRAC_1300"/>
<dbReference type="Gene3D" id="3.30.1280.10">
    <property type="entry name" value="Phosphoribosylformylglycinamidine synthase subunit PurS"/>
    <property type="match status" value="1"/>
</dbReference>
<dbReference type="OrthoDB" id="9799101at2"/>
<organism evidence="7 8">
    <name type="scientific">Campylobacter gracilis RM3268</name>
    <dbReference type="NCBI Taxonomy" id="553220"/>
    <lineage>
        <taxon>Bacteria</taxon>
        <taxon>Pseudomonadati</taxon>
        <taxon>Campylobacterota</taxon>
        <taxon>Epsilonproteobacteria</taxon>
        <taxon>Campylobacterales</taxon>
        <taxon>Campylobacteraceae</taxon>
        <taxon>Campylobacter</taxon>
    </lineage>
</organism>
<dbReference type="InterPro" id="IPR036604">
    <property type="entry name" value="PurS-like_sf"/>
</dbReference>
<comment type="function">
    <text evidence="6">Part of the phosphoribosylformylglycinamidine synthase complex involved in the purines biosynthetic pathway. Catalyzes the ATP-dependent conversion of formylglycinamide ribonucleotide (FGAR) and glutamine to yield formylglycinamidine ribonucleotide (FGAM) and glutamate. The FGAM synthase complex is composed of three subunits. PurQ produces an ammonia molecule by converting glutamine to glutamate. PurL transfers the ammonia molecule to FGAR to form FGAM in an ATP-dependent manner. PurS interacts with PurQ and PurL and is thought to assist in the transfer of the ammonia molecule from PurQ to PurL.</text>
</comment>
<dbReference type="InterPro" id="IPR003850">
    <property type="entry name" value="PurS"/>
</dbReference>
<evidence type="ECO:0000256" key="6">
    <source>
        <dbReference type="HAMAP-Rule" id="MF_01926"/>
    </source>
</evidence>
<comment type="subcellular location">
    <subcellularLocation>
        <location evidence="6">Cytoplasm</location>
    </subcellularLocation>
</comment>
<dbReference type="RefSeq" id="WP_005869081.1">
    <property type="nucleotide sequence ID" value="NZ_ACYG01000005.1"/>
</dbReference>
<dbReference type="HAMAP" id="MF_01926">
    <property type="entry name" value="PurS"/>
    <property type="match status" value="1"/>
</dbReference>
<evidence type="ECO:0000256" key="3">
    <source>
        <dbReference type="ARBA" id="ARBA00022741"/>
    </source>
</evidence>
<keyword evidence="2 6" id="KW-0436">Ligase</keyword>
<dbReference type="PANTHER" id="PTHR34696">
    <property type="entry name" value="PHOSPHORIBOSYLFORMYLGLYCINAMIDINE SYNTHASE SUBUNIT PURS"/>
    <property type="match status" value="1"/>
</dbReference>
<dbReference type="Pfam" id="PF02700">
    <property type="entry name" value="PurS"/>
    <property type="match status" value="1"/>
</dbReference>
<evidence type="ECO:0000256" key="5">
    <source>
        <dbReference type="ARBA" id="ARBA00022840"/>
    </source>
</evidence>
<evidence type="ECO:0000256" key="1">
    <source>
        <dbReference type="ARBA" id="ARBA00022490"/>
    </source>
</evidence>
<keyword evidence="1 6" id="KW-0963">Cytoplasm</keyword>
<proteinExistence type="inferred from homology"/>
<dbReference type="NCBIfam" id="NF004630">
    <property type="entry name" value="PRK05974.1"/>
    <property type="match status" value="1"/>
</dbReference>
<protein>
    <recommendedName>
        <fullName evidence="6">Phosphoribosylformylglycinamidine synthase subunit PurS</fullName>
        <shortName evidence="6">FGAM synthase</shortName>
        <ecNumber evidence="6">6.3.5.3</ecNumber>
    </recommendedName>
    <alternativeName>
        <fullName evidence="6">Formylglycinamide ribonucleotide amidotransferase subunit III</fullName>
        <shortName evidence="6">FGAR amidotransferase III</shortName>
        <shortName evidence="6">FGAR-AT III</shortName>
    </alternativeName>
    <alternativeName>
        <fullName evidence="6">Phosphoribosylformylglycinamidine synthase subunit III</fullName>
    </alternativeName>
</protein>
<dbReference type="PANTHER" id="PTHR34696:SF1">
    <property type="entry name" value="PHOSPHORIBOSYLFORMYLGLYCINAMIDINE SYNTHASE SUBUNIT PURS"/>
    <property type="match status" value="1"/>
</dbReference>
<dbReference type="GO" id="GO:0005737">
    <property type="term" value="C:cytoplasm"/>
    <property type="evidence" value="ECO:0007669"/>
    <property type="project" value="UniProtKB-SubCell"/>
</dbReference>
<reference evidence="7 8" key="1">
    <citation type="submission" date="2009-07" db="EMBL/GenBank/DDBJ databases">
        <authorList>
            <person name="Madupu R."/>
            <person name="Sebastian Y."/>
            <person name="Durkin A.S."/>
            <person name="Torralba M."/>
            <person name="Methe B."/>
            <person name="Sutton G.G."/>
            <person name="Strausberg R.L."/>
            <person name="Nelson K.E."/>
        </authorList>
    </citation>
    <scope>NUCLEOTIDE SEQUENCE [LARGE SCALE GENOMIC DNA]</scope>
    <source>
        <strain evidence="7 8">RM3268</strain>
    </source>
</reference>
<dbReference type="GO" id="GO:0006189">
    <property type="term" value="P:'de novo' IMP biosynthetic process"/>
    <property type="evidence" value="ECO:0007669"/>
    <property type="project" value="UniProtKB-UniRule"/>
</dbReference>
<comment type="catalytic activity">
    <reaction evidence="6">
        <text>N(2)-formyl-N(1)-(5-phospho-beta-D-ribosyl)glycinamide + L-glutamine + ATP + H2O = 2-formamido-N(1)-(5-O-phospho-beta-D-ribosyl)acetamidine + L-glutamate + ADP + phosphate + H(+)</text>
        <dbReference type="Rhea" id="RHEA:17129"/>
        <dbReference type="ChEBI" id="CHEBI:15377"/>
        <dbReference type="ChEBI" id="CHEBI:15378"/>
        <dbReference type="ChEBI" id="CHEBI:29985"/>
        <dbReference type="ChEBI" id="CHEBI:30616"/>
        <dbReference type="ChEBI" id="CHEBI:43474"/>
        <dbReference type="ChEBI" id="CHEBI:58359"/>
        <dbReference type="ChEBI" id="CHEBI:147286"/>
        <dbReference type="ChEBI" id="CHEBI:147287"/>
        <dbReference type="ChEBI" id="CHEBI:456216"/>
        <dbReference type="EC" id="6.3.5.3"/>
    </reaction>
</comment>
<dbReference type="EC" id="6.3.5.3" evidence="6"/>
<dbReference type="SUPFAM" id="SSF82697">
    <property type="entry name" value="PurS-like"/>
    <property type="match status" value="1"/>
</dbReference>
<dbReference type="NCBIfam" id="TIGR00302">
    <property type="entry name" value="phosphoribosylformylglycinamidine synthase subunit PurS"/>
    <property type="match status" value="1"/>
</dbReference>